<reference evidence="2" key="1">
    <citation type="journal article" date="2024" name="Proc. Natl. Acad. Sci. U.S.A.">
        <title>Extraordinary preservation of gene collinearity over three hundred million years revealed in homosporous lycophytes.</title>
        <authorList>
            <person name="Li C."/>
            <person name="Wickell D."/>
            <person name="Kuo L.Y."/>
            <person name="Chen X."/>
            <person name="Nie B."/>
            <person name="Liao X."/>
            <person name="Peng D."/>
            <person name="Ji J."/>
            <person name="Jenkins J."/>
            <person name="Williams M."/>
            <person name="Shu S."/>
            <person name="Plott C."/>
            <person name="Barry K."/>
            <person name="Rajasekar S."/>
            <person name="Grimwood J."/>
            <person name="Han X."/>
            <person name="Sun S."/>
            <person name="Hou Z."/>
            <person name="He W."/>
            <person name="Dai G."/>
            <person name="Sun C."/>
            <person name="Schmutz J."/>
            <person name="Leebens-Mack J.H."/>
            <person name="Li F.W."/>
            <person name="Wang L."/>
        </authorList>
    </citation>
    <scope>NUCLEOTIDE SEQUENCE [LARGE SCALE GENOMIC DNA]</scope>
    <source>
        <strain evidence="2">cv. PW_Plant_1</strain>
    </source>
</reference>
<evidence type="ECO:0000313" key="2">
    <source>
        <dbReference type="Proteomes" id="UP001162992"/>
    </source>
</evidence>
<dbReference type="EMBL" id="CM055095">
    <property type="protein sequence ID" value="KAJ7559236.1"/>
    <property type="molecule type" value="Genomic_DNA"/>
</dbReference>
<dbReference type="Proteomes" id="UP001162992">
    <property type="component" value="Chromosome 4"/>
</dbReference>
<proteinExistence type="predicted"/>
<name>A0ACC2DYF8_DIPCM</name>
<comment type="caution">
    <text evidence="1">The sequence shown here is derived from an EMBL/GenBank/DDBJ whole genome shotgun (WGS) entry which is preliminary data.</text>
</comment>
<organism evidence="1 2">
    <name type="scientific">Diphasiastrum complanatum</name>
    <name type="common">Issler's clubmoss</name>
    <name type="synonym">Lycopodium complanatum</name>
    <dbReference type="NCBI Taxonomy" id="34168"/>
    <lineage>
        <taxon>Eukaryota</taxon>
        <taxon>Viridiplantae</taxon>
        <taxon>Streptophyta</taxon>
        <taxon>Embryophyta</taxon>
        <taxon>Tracheophyta</taxon>
        <taxon>Lycopodiopsida</taxon>
        <taxon>Lycopodiales</taxon>
        <taxon>Lycopodiaceae</taxon>
        <taxon>Lycopodioideae</taxon>
        <taxon>Diphasiastrum</taxon>
    </lineage>
</organism>
<gene>
    <name evidence="1" type="ORF">O6H91_04G075400</name>
</gene>
<protein>
    <submittedName>
        <fullName evidence="1">Uncharacterized protein</fullName>
    </submittedName>
</protein>
<evidence type="ECO:0000313" key="1">
    <source>
        <dbReference type="EMBL" id="KAJ7559236.1"/>
    </source>
</evidence>
<accession>A0ACC2DYF8</accession>
<keyword evidence="2" id="KW-1185">Reference proteome</keyword>
<sequence>MAPCSSKDRPLRSLAEAFDKLAREFEQTGNVDLRLDSLIEACSRISVLLGRLGIAFKFAEQDYVSKVEDLLEASKQHETLQSLFDNGVHYGSPTTIDRHIRSVFYVKRGADMVKVLFNNILESRHLSLRECASKAYEEVFAPYHTWAIRKAVTAGMYTLPSKGHFLRKIHEEETSAGAQMQVYIRAATPITDFINAMFIARRINLDL</sequence>